<keyword evidence="8" id="KW-0407">Ion channel</keyword>
<keyword evidence="4 9" id="KW-1133">Transmembrane helix</keyword>
<keyword evidence="2" id="KW-0813">Transport</keyword>
<evidence type="ECO:0000256" key="2">
    <source>
        <dbReference type="ARBA" id="ARBA00022448"/>
    </source>
</evidence>
<gene>
    <name evidence="10" type="ORF">OFUS_LOCUS18585</name>
</gene>
<evidence type="ECO:0000256" key="5">
    <source>
        <dbReference type="ARBA" id="ARBA00023065"/>
    </source>
</evidence>
<dbReference type="Pfam" id="PF03185">
    <property type="entry name" value="CaKB"/>
    <property type="match status" value="1"/>
</dbReference>
<evidence type="ECO:0000256" key="4">
    <source>
        <dbReference type="ARBA" id="ARBA00022989"/>
    </source>
</evidence>
<keyword evidence="6 9" id="KW-0472">Membrane</keyword>
<proteinExistence type="predicted"/>
<name>A0A8S4PQ67_OWEFU</name>
<dbReference type="GO" id="GO:0008076">
    <property type="term" value="C:voltage-gated potassium channel complex"/>
    <property type="evidence" value="ECO:0007669"/>
    <property type="project" value="TreeGrafter"/>
</dbReference>
<sequence length="217" mass="25523">MWSSFTVDLNFKNTNKCYYYHAGARCGQAWYMYLITIIVVLTVILVVCGILMVKPALNATHFKPTHCTVDHSQVLKQMTRCTKLSGKVMHTSRFPCLQIYVRYLGDRNNVHTSLLHDTDIQLAEFPKCSFEFCDGSAWLNEQQVLNFQRLHGRHGQMYKCWFNKDDPEEVILRRRYDDPKVAAFHLIFWPVLLIVLTLIGLYVVYKYYGCKLHWTRL</sequence>
<dbReference type="GO" id="GO:0015269">
    <property type="term" value="F:calcium-activated potassium channel activity"/>
    <property type="evidence" value="ECO:0007669"/>
    <property type="project" value="InterPro"/>
</dbReference>
<dbReference type="EMBL" id="CAIIXF020000009">
    <property type="protein sequence ID" value="CAH1793782.1"/>
    <property type="molecule type" value="Genomic_DNA"/>
</dbReference>
<dbReference type="OrthoDB" id="5962477at2759"/>
<keyword evidence="7" id="KW-0325">Glycoprotein</keyword>
<evidence type="ECO:0000256" key="1">
    <source>
        <dbReference type="ARBA" id="ARBA00004141"/>
    </source>
</evidence>
<keyword evidence="3 9" id="KW-0812">Transmembrane</keyword>
<dbReference type="PANTHER" id="PTHR10258:SF8">
    <property type="entry name" value="CALCIUM-ACTIVATED POTASSIUM CHANNEL BK ALPHA SUBUNIT DOMAIN-CONTAINING PROTEIN"/>
    <property type="match status" value="1"/>
</dbReference>
<dbReference type="AlphaFoldDB" id="A0A8S4PQ67"/>
<reference evidence="10" key="1">
    <citation type="submission" date="2022-03" db="EMBL/GenBank/DDBJ databases">
        <authorList>
            <person name="Martin C."/>
        </authorList>
    </citation>
    <scope>NUCLEOTIDE SEQUENCE</scope>
</reference>
<feature type="transmembrane region" description="Helical" evidence="9">
    <location>
        <begin position="30"/>
        <end position="53"/>
    </location>
</feature>
<evidence type="ECO:0000313" key="10">
    <source>
        <dbReference type="EMBL" id="CAH1793782.1"/>
    </source>
</evidence>
<dbReference type="PANTHER" id="PTHR10258">
    <property type="entry name" value="CALCIUM-ACTIVATED POTASSIUM CHANNEL SUBUNIT BETA"/>
    <property type="match status" value="1"/>
</dbReference>
<evidence type="ECO:0000256" key="8">
    <source>
        <dbReference type="ARBA" id="ARBA00023303"/>
    </source>
</evidence>
<dbReference type="Proteomes" id="UP000749559">
    <property type="component" value="Unassembled WGS sequence"/>
</dbReference>
<dbReference type="GO" id="GO:0015459">
    <property type="term" value="F:potassium channel regulator activity"/>
    <property type="evidence" value="ECO:0007669"/>
    <property type="project" value="TreeGrafter"/>
</dbReference>
<dbReference type="GO" id="GO:0005513">
    <property type="term" value="P:detection of calcium ion"/>
    <property type="evidence" value="ECO:0007669"/>
    <property type="project" value="TreeGrafter"/>
</dbReference>
<comment type="caution">
    <text evidence="10">The sequence shown here is derived from an EMBL/GenBank/DDBJ whole genome shotgun (WGS) entry which is preliminary data.</text>
</comment>
<dbReference type="InterPro" id="IPR003930">
    <property type="entry name" value="K_chnl_Ca-activ_BK_bsu"/>
</dbReference>
<keyword evidence="5" id="KW-0406">Ion transport</keyword>
<comment type="subcellular location">
    <subcellularLocation>
        <location evidence="1">Membrane</location>
        <topology evidence="1">Multi-pass membrane protein</topology>
    </subcellularLocation>
</comment>
<evidence type="ECO:0000256" key="7">
    <source>
        <dbReference type="ARBA" id="ARBA00023180"/>
    </source>
</evidence>
<feature type="transmembrane region" description="Helical" evidence="9">
    <location>
        <begin position="181"/>
        <end position="205"/>
    </location>
</feature>
<evidence type="ECO:0000256" key="6">
    <source>
        <dbReference type="ARBA" id="ARBA00023136"/>
    </source>
</evidence>
<keyword evidence="11" id="KW-1185">Reference proteome</keyword>
<evidence type="ECO:0000256" key="9">
    <source>
        <dbReference type="SAM" id="Phobius"/>
    </source>
</evidence>
<protein>
    <submittedName>
        <fullName evidence="10">Uncharacterized protein</fullName>
    </submittedName>
</protein>
<evidence type="ECO:0000313" key="11">
    <source>
        <dbReference type="Proteomes" id="UP000749559"/>
    </source>
</evidence>
<accession>A0A8S4PQ67</accession>
<evidence type="ECO:0000256" key="3">
    <source>
        <dbReference type="ARBA" id="ARBA00022692"/>
    </source>
</evidence>
<organism evidence="10 11">
    <name type="scientific">Owenia fusiformis</name>
    <name type="common">Polychaete worm</name>
    <dbReference type="NCBI Taxonomy" id="6347"/>
    <lineage>
        <taxon>Eukaryota</taxon>
        <taxon>Metazoa</taxon>
        <taxon>Spiralia</taxon>
        <taxon>Lophotrochozoa</taxon>
        <taxon>Annelida</taxon>
        <taxon>Polychaeta</taxon>
        <taxon>Sedentaria</taxon>
        <taxon>Canalipalpata</taxon>
        <taxon>Sabellida</taxon>
        <taxon>Oweniida</taxon>
        <taxon>Oweniidae</taxon>
        <taxon>Owenia</taxon>
    </lineage>
</organism>